<dbReference type="STRING" id="1082931.KKY_2962"/>
<feature type="binding site" evidence="7">
    <location>
        <position position="133"/>
    </location>
    <ligand>
        <name>Zn(2+)</name>
        <dbReference type="ChEBI" id="CHEBI:29105"/>
        <label>2</label>
    </ligand>
</feature>
<dbReference type="GO" id="GO:0046872">
    <property type="term" value="F:metal ion binding"/>
    <property type="evidence" value="ECO:0007669"/>
    <property type="project" value="UniProtKB-KW"/>
</dbReference>
<comment type="function">
    <text evidence="7">Thiolesterase that catalyzes the hydrolysis of S-D-lactoyl-glutathione to form glutathione and D-lactic acid.</text>
</comment>
<feature type="domain" description="Metallo-beta-lactamase" evidence="8">
    <location>
        <begin position="13"/>
        <end position="171"/>
    </location>
</feature>
<dbReference type="HOGENOM" id="CLU_030571_4_1_5"/>
<dbReference type="RefSeq" id="WP_014132104.1">
    <property type="nucleotide sequence ID" value="NC_016078.1"/>
</dbReference>
<dbReference type="KEGG" id="phl:KKY_2962"/>
<organism evidence="9 10">
    <name type="scientific">Pelagibacterium halotolerans (strain DSM 22347 / JCM 15775 / CGMCC 1.7692 / B2)</name>
    <dbReference type="NCBI Taxonomy" id="1082931"/>
    <lineage>
        <taxon>Bacteria</taxon>
        <taxon>Pseudomonadati</taxon>
        <taxon>Pseudomonadota</taxon>
        <taxon>Alphaproteobacteria</taxon>
        <taxon>Hyphomicrobiales</taxon>
        <taxon>Devosiaceae</taxon>
        <taxon>Pelagibacterium</taxon>
    </lineage>
</organism>
<dbReference type="InterPro" id="IPR035680">
    <property type="entry name" value="Clx_II_MBL"/>
</dbReference>
<feature type="binding site" evidence="7">
    <location>
        <position position="133"/>
    </location>
    <ligand>
        <name>Zn(2+)</name>
        <dbReference type="ChEBI" id="CHEBI:29105"/>
        <label>1</label>
    </ligand>
</feature>
<comment type="subunit">
    <text evidence="7">Monomer.</text>
</comment>
<dbReference type="GO" id="GO:0004416">
    <property type="term" value="F:hydroxyacylglutathione hydrolase activity"/>
    <property type="evidence" value="ECO:0007669"/>
    <property type="project" value="UniProtKB-UniRule"/>
</dbReference>
<evidence type="ECO:0000256" key="1">
    <source>
        <dbReference type="ARBA" id="ARBA00001623"/>
    </source>
</evidence>
<dbReference type="eggNOG" id="COG0491">
    <property type="taxonomic scope" value="Bacteria"/>
</dbReference>
<dbReference type="CDD" id="cd07723">
    <property type="entry name" value="hydroxyacylglutathione_hydrolase_MBL-fold"/>
    <property type="match status" value="1"/>
</dbReference>
<dbReference type="Pfam" id="PF16123">
    <property type="entry name" value="HAGH_C"/>
    <property type="match status" value="1"/>
</dbReference>
<protein>
    <recommendedName>
        <fullName evidence="7">Hydroxyacylglutathione hydrolase</fullName>
        <ecNumber evidence="7">3.1.2.6</ecNumber>
    </recommendedName>
    <alternativeName>
        <fullName evidence="7">Glyoxalase II</fullName>
        <shortName evidence="7">Glx II</shortName>
    </alternativeName>
</protein>
<evidence type="ECO:0000256" key="4">
    <source>
        <dbReference type="ARBA" id="ARBA00022723"/>
    </source>
</evidence>
<sequence>MSLEIAVFPALSDNFGYLVRDTASGRVAAIDAPEEAPILAELNKRGWPLTDIFITHHHPDHTDAIAPLKRHFDCNVIGPRKEAGKIAGLDALVGGGDTVTLGETVFEVIDVPGHTLGHIAFFAPGEKILFSADALFSLGVGRMFEGDAQSMWAGLERLKKLPPETMVYCGHEYTLANARFALSIDPDNKALQARAKQAQDQIDAGKPTIPFNLGEDFAANPFLRADTPEMAHAMDHEDAPAWQIFGAIRKAKDNF</sequence>
<dbReference type="SMART" id="SM00849">
    <property type="entry name" value="Lactamase_B"/>
    <property type="match status" value="1"/>
</dbReference>
<keyword evidence="5 7" id="KW-0378">Hydrolase</keyword>
<dbReference type="InterPro" id="IPR032282">
    <property type="entry name" value="HAGH_C"/>
</dbReference>
<dbReference type="AlphaFoldDB" id="G4RF24"/>
<feature type="binding site" evidence="7">
    <location>
        <position position="56"/>
    </location>
    <ligand>
        <name>Zn(2+)</name>
        <dbReference type="ChEBI" id="CHEBI:29105"/>
        <label>1</label>
    </ligand>
</feature>
<feature type="binding site" evidence="7">
    <location>
        <position position="60"/>
    </location>
    <ligand>
        <name>Zn(2+)</name>
        <dbReference type="ChEBI" id="CHEBI:29105"/>
        <label>2</label>
    </ligand>
</feature>
<dbReference type="EC" id="3.1.2.6" evidence="7"/>
<proteinExistence type="inferred from homology"/>
<evidence type="ECO:0000256" key="3">
    <source>
        <dbReference type="ARBA" id="ARBA00006759"/>
    </source>
</evidence>
<reference evidence="9" key="2">
    <citation type="journal article" date="2012" name="J. Bacteriol.">
        <title>Complete genome sequence of Pelagibacterium halotolerans B2T.</title>
        <authorList>
            <person name="Huo Y.Y."/>
            <person name="Cheng H."/>
            <person name="Han X.F."/>
            <person name="Jiang X.W."/>
            <person name="Sun C."/>
            <person name="Zhang X.Q."/>
            <person name="Zhu X.F."/>
            <person name="Liu Y.F."/>
            <person name="Li P.F."/>
            <person name="Ni P.X."/>
            <person name="Wu M."/>
        </authorList>
    </citation>
    <scope>NUCLEOTIDE SEQUENCE [LARGE SCALE GENOMIC DNA]</scope>
    <source>
        <strain evidence="9">B2</strain>
    </source>
</reference>
<dbReference type="PANTHER" id="PTHR43705:SF1">
    <property type="entry name" value="HYDROXYACYLGLUTATHIONE HYDROLASE GLOB"/>
    <property type="match status" value="1"/>
</dbReference>
<comment type="cofactor">
    <cofactor evidence="7">
        <name>Zn(2+)</name>
        <dbReference type="ChEBI" id="CHEBI:29105"/>
    </cofactor>
    <text evidence="7">Binds 2 Zn(2+) ions per subunit.</text>
</comment>
<dbReference type="UniPathway" id="UPA00619">
    <property type="reaction ID" value="UER00676"/>
</dbReference>
<evidence type="ECO:0000313" key="10">
    <source>
        <dbReference type="Proteomes" id="UP000008850"/>
    </source>
</evidence>
<dbReference type="InterPro" id="IPR001279">
    <property type="entry name" value="Metallo-B-lactamas"/>
</dbReference>
<feature type="binding site" evidence="7">
    <location>
        <position position="171"/>
    </location>
    <ligand>
        <name>Zn(2+)</name>
        <dbReference type="ChEBI" id="CHEBI:29105"/>
        <label>2</label>
    </ligand>
</feature>
<evidence type="ECO:0000256" key="2">
    <source>
        <dbReference type="ARBA" id="ARBA00004963"/>
    </source>
</evidence>
<feature type="binding site" evidence="7">
    <location>
        <position position="61"/>
    </location>
    <ligand>
        <name>Zn(2+)</name>
        <dbReference type="ChEBI" id="CHEBI:29105"/>
        <label>2</label>
    </ligand>
</feature>
<dbReference type="GO" id="GO:0019243">
    <property type="term" value="P:methylglyoxal catabolic process to D-lactate via S-lactoyl-glutathione"/>
    <property type="evidence" value="ECO:0007669"/>
    <property type="project" value="UniProtKB-UniRule"/>
</dbReference>
<evidence type="ECO:0000313" key="9">
    <source>
        <dbReference type="EMBL" id="AEQ52957.1"/>
    </source>
</evidence>
<comment type="pathway">
    <text evidence="2 7">Secondary metabolite metabolism; methylglyoxal degradation; (R)-lactate from methylglyoxal: step 2/2.</text>
</comment>
<feature type="binding site" evidence="7">
    <location>
        <position position="58"/>
    </location>
    <ligand>
        <name>Zn(2+)</name>
        <dbReference type="ChEBI" id="CHEBI:29105"/>
        <label>1</label>
    </ligand>
</feature>
<feature type="binding site" evidence="7">
    <location>
        <position position="114"/>
    </location>
    <ligand>
        <name>Zn(2+)</name>
        <dbReference type="ChEBI" id="CHEBI:29105"/>
        <label>1</label>
    </ligand>
</feature>
<dbReference type="Pfam" id="PF00753">
    <property type="entry name" value="Lactamase_B"/>
    <property type="match status" value="1"/>
</dbReference>
<dbReference type="EMBL" id="CP003075">
    <property type="protein sequence ID" value="AEQ52957.1"/>
    <property type="molecule type" value="Genomic_DNA"/>
</dbReference>
<dbReference type="SUPFAM" id="SSF56281">
    <property type="entry name" value="Metallo-hydrolase/oxidoreductase"/>
    <property type="match status" value="1"/>
</dbReference>
<comment type="catalytic activity">
    <reaction evidence="1 7">
        <text>an S-(2-hydroxyacyl)glutathione + H2O = a 2-hydroxy carboxylate + glutathione + H(+)</text>
        <dbReference type="Rhea" id="RHEA:21864"/>
        <dbReference type="ChEBI" id="CHEBI:15377"/>
        <dbReference type="ChEBI" id="CHEBI:15378"/>
        <dbReference type="ChEBI" id="CHEBI:57925"/>
        <dbReference type="ChEBI" id="CHEBI:58896"/>
        <dbReference type="ChEBI" id="CHEBI:71261"/>
        <dbReference type="EC" id="3.1.2.6"/>
    </reaction>
</comment>
<evidence type="ECO:0000256" key="5">
    <source>
        <dbReference type="ARBA" id="ARBA00022801"/>
    </source>
</evidence>
<evidence type="ECO:0000256" key="7">
    <source>
        <dbReference type="HAMAP-Rule" id="MF_01374"/>
    </source>
</evidence>
<dbReference type="PANTHER" id="PTHR43705">
    <property type="entry name" value="HYDROXYACYLGLUTATHIONE HYDROLASE"/>
    <property type="match status" value="1"/>
</dbReference>
<accession>G4RF24</accession>
<dbReference type="PIRSF" id="PIRSF005457">
    <property type="entry name" value="Glx"/>
    <property type="match status" value="1"/>
</dbReference>
<dbReference type="InterPro" id="IPR017782">
    <property type="entry name" value="Hydroxyacylglutathione_Hdrlase"/>
</dbReference>
<gene>
    <name evidence="7" type="primary">gloB</name>
    <name evidence="9" type="ordered locus">KKY_2962</name>
</gene>
<dbReference type="HAMAP" id="MF_01374">
    <property type="entry name" value="Glyoxalase_2"/>
    <property type="match status" value="1"/>
</dbReference>
<keyword evidence="4 7" id="KW-0479">Metal-binding</keyword>
<dbReference type="InterPro" id="IPR036866">
    <property type="entry name" value="RibonucZ/Hydroxyglut_hydro"/>
</dbReference>
<reference evidence="9" key="1">
    <citation type="submission" date="2011-10" db="EMBL/GenBank/DDBJ databases">
        <authorList>
            <person name="Huo Y.-Y."/>
            <person name="Cheng H."/>
            <person name="Wu M."/>
        </authorList>
    </citation>
    <scope>NUCLEOTIDE SEQUENCE</scope>
    <source>
        <strain evidence="9">B2</strain>
    </source>
</reference>
<dbReference type="NCBIfam" id="TIGR03413">
    <property type="entry name" value="GSH_gloB"/>
    <property type="match status" value="1"/>
</dbReference>
<dbReference type="InterPro" id="IPR050110">
    <property type="entry name" value="Glyoxalase_II_hydrolase"/>
</dbReference>
<comment type="similarity">
    <text evidence="3 7">Belongs to the metallo-beta-lactamase superfamily. Glyoxalase II family.</text>
</comment>
<evidence type="ECO:0000256" key="6">
    <source>
        <dbReference type="ARBA" id="ARBA00022833"/>
    </source>
</evidence>
<keyword evidence="10" id="KW-1185">Reference proteome</keyword>
<dbReference type="Gene3D" id="3.60.15.10">
    <property type="entry name" value="Ribonuclease Z/Hydroxyacylglutathione hydrolase-like"/>
    <property type="match status" value="1"/>
</dbReference>
<dbReference type="Proteomes" id="UP000008850">
    <property type="component" value="Chromosome"/>
</dbReference>
<name>G4RF24_PELHB</name>
<dbReference type="PATRIC" id="fig|1082931.4.peg.2920"/>
<evidence type="ECO:0000259" key="8">
    <source>
        <dbReference type="SMART" id="SM00849"/>
    </source>
</evidence>
<keyword evidence="6 7" id="KW-0862">Zinc</keyword>